<protein>
    <recommendedName>
        <fullName evidence="5">ATP-grasp domain-containing protein</fullName>
    </recommendedName>
</protein>
<feature type="domain" description="ATP-grasp" evidence="5">
    <location>
        <begin position="121"/>
        <end position="343"/>
    </location>
</feature>
<dbReference type="SMART" id="SM01209">
    <property type="entry name" value="GARS_A"/>
    <property type="match status" value="1"/>
</dbReference>
<evidence type="ECO:0000313" key="6">
    <source>
        <dbReference type="EMBL" id="CZR69018.1"/>
    </source>
</evidence>
<dbReference type="Pfam" id="PF01071">
    <property type="entry name" value="GARS_A"/>
    <property type="match status" value="1"/>
</dbReference>
<dbReference type="AlphaFoldDB" id="A0A1L7XVH9"/>
<dbReference type="Proteomes" id="UP000184330">
    <property type="component" value="Unassembled WGS sequence"/>
</dbReference>
<keyword evidence="1" id="KW-0436">Ligase</keyword>
<dbReference type="EMBL" id="FJOG01000064">
    <property type="protein sequence ID" value="CZR69018.1"/>
    <property type="molecule type" value="Genomic_DNA"/>
</dbReference>
<evidence type="ECO:0000313" key="7">
    <source>
        <dbReference type="Proteomes" id="UP000184330"/>
    </source>
</evidence>
<name>A0A1L7XVH9_9HELO</name>
<evidence type="ECO:0000256" key="3">
    <source>
        <dbReference type="ARBA" id="ARBA00022840"/>
    </source>
</evidence>
<evidence type="ECO:0000256" key="4">
    <source>
        <dbReference type="PROSITE-ProRule" id="PRU00409"/>
    </source>
</evidence>
<evidence type="ECO:0000259" key="5">
    <source>
        <dbReference type="PROSITE" id="PS50975"/>
    </source>
</evidence>
<dbReference type="PANTHER" id="PTHR43472:SF1">
    <property type="entry name" value="PHOSPHORIBOSYLAMINE--GLYCINE LIGASE, CHLOROPLASTIC"/>
    <property type="match status" value="1"/>
</dbReference>
<dbReference type="SUPFAM" id="SSF52440">
    <property type="entry name" value="PreATP-grasp domain"/>
    <property type="match status" value="1"/>
</dbReference>
<evidence type="ECO:0000256" key="1">
    <source>
        <dbReference type="ARBA" id="ARBA00022598"/>
    </source>
</evidence>
<keyword evidence="3 4" id="KW-0067">ATP-binding</keyword>
<dbReference type="InterPro" id="IPR011761">
    <property type="entry name" value="ATP-grasp"/>
</dbReference>
<dbReference type="InterPro" id="IPR020561">
    <property type="entry name" value="PRibGlycinamid_synth_ATP-grasp"/>
</dbReference>
<dbReference type="Pfam" id="PF02844">
    <property type="entry name" value="GARS_N"/>
    <property type="match status" value="1"/>
</dbReference>
<dbReference type="GO" id="GO:0005524">
    <property type="term" value="F:ATP binding"/>
    <property type="evidence" value="ECO:0007669"/>
    <property type="project" value="UniProtKB-UniRule"/>
</dbReference>
<dbReference type="STRING" id="576137.A0A1L7XVH9"/>
<dbReference type="SUPFAM" id="SSF56059">
    <property type="entry name" value="Glutathione synthetase ATP-binding domain-like"/>
    <property type="match status" value="1"/>
</dbReference>
<dbReference type="Gene3D" id="3.30.470.20">
    <property type="entry name" value="ATP-grasp fold, B domain"/>
    <property type="match status" value="1"/>
</dbReference>
<dbReference type="InterPro" id="IPR016185">
    <property type="entry name" value="PreATP-grasp_dom_sf"/>
</dbReference>
<keyword evidence="7" id="KW-1185">Reference proteome</keyword>
<keyword evidence="2 4" id="KW-0547">Nucleotide-binding</keyword>
<evidence type="ECO:0000256" key="2">
    <source>
        <dbReference type="ARBA" id="ARBA00022741"/>
    </source>
</evidence>
<dbReference type="Gene3D" id="3.40.50.20">
    <property type="match status" value="1"/>
</dbReference>
<reference evidence="6 7" key="1">
    <citation type="submission" date="2016-03" db="EMBL/GenBank/DDBJ databases">
        <authorList>
            <person name="Ploux O."/>
        </authorList>
    </citation>
    <scope>NUCLEOTIDE SEQUENCE [LARGE SCALE GENOMIC DNA]</scope>
    <source>
        <strain evidence="6 7">UAMH 11012</strain>
    </source>
</reference>
<proteinExistence type="predicted"/>
<dbReference type="PANTHER" id="PTHR43472">
    <property type="entry name" value="PHOSPHORIBOSYLAMINE--GLYCINE LIGASE"/>
    <property type="match status" value="1"/>
</dbReference>
<organism evidence="6 7">
    <name type="scientific">Phialocephala subalpina</name>
    <dbReference type="NCBI Taxonomy" id="576137"/>
    <lineage>
        <taxon>Eukaryota</taxon>
        <taxon>Fungi</taxon>
        <taxon>Dikarya</taxon>
        <taxon>Ascomycota</taxon>
        <taxon>Pezizomycotina</taxon>
        <taxon>Leotiomycetes</taxon>
        <taxon>Helotiales</taxon>
        <taxon>Mollisiaceae</taxon>
        <taxon>Phialocephala</taxon>
        <taxon>Phialocephala fortinii species complex</taxon>
    </lineage>
</organism>
<sequence length="399" mass="43365">MVPSGDLQILILGKGAKEHALAKKLAESPTATKILVYPGNAGTKSTRNNKSSFASLKIYNVDMISNVVGFAKNSKICLVVPGDASFAIAGLGQKFQDAGIPFFAPSQVVATRLQGDLKSTYEFMKRHGIPAPDAYVVTSKTTAKRCLGEVFRDPHYRHQVQRARRGPRPKALVSKHTMPHIVKDGAKALFTNAGAVEEGLRHYVKHGEFACGTKEKILEEVVEGMEICVLTFSDGTGFISMPAAQVYKVRIPCAGGWQTSVVGCIAPAKDISSEDNIGVKHIIRKTLEGLRKDGMLSTRIILTEEGPKVLGYDVAGTAVETLTLMRLFKKDCDLAKLMLACIEGRLGQVSLQTEDRKHSCTVVLRDSIPEPLSSLSPKLILIDDKKLSEHDRGGERKGR</sequence>
<dbReference type="GO" id="GO:0046872">
    <property type="term" value="F:metal ion binding"/>
    <property type="evidence" value="ECO:0007669"/>
    <property type="project" value="InterPro"/>
</dbReference>
<dbReference type="GO" id="GO:0004637">
    <property type="term" value="F:phosphoribosylamine-glycine ligase activity"/>
    <property type="evidence" value="ECO:0007669"/>
    <property type="project" value="InterPro"/>
</dbReference>
<dbReference type="PROSITE" id="PS50975">
    <property type="entry name" value="ATP_GRASP"/>
    <property type="match status" value="1"/>
</dbReference>
<dbReference type="GO" id="GO:0009113">
    <property type="term" value="P:purine nucleobase biosynthetic process"/>
    <property type="evidence" value="ECO:0007669"/>
    <property type="project" value="InterPro"/>
</dbReference>
<dbReference type="InterPro" id="IPR000115">
    <property type="entry name" value="PRibGlycinamide_synth"/>
</dbReference>
<dbReference type="InterPro" id="IPR020562">
    <property type="entry name" value="PRibGlycinamide_synth_N"/>
</dbReference>
<dbReference type="OrthoDB" id="5373508at2759"/>
<accession>A0A1L7XVH9</accession>
<gene>
    <name evidence="6" type="ORF">PAC_18919</name>
</gene>